<evidence type="ECO:0000313" key="12">
    <source>
        <dbReference type="Proteomes" id="UP001217500"/>
    </source>
</evidence>
<dbReference type="HAMAP" id="MF_00505">
    <property type="entry name" value="HSP90"/>
    <property type="match status" value="1"/>
</dbReference>
<keyword evidence="12" id="KW-1185">Reference proteome</keyword>
<dbReference type="PROSITE" id="PS00298">
    <property type="entry name" value="HSP90"/>
    <property type="match status" value="1"/>
</dbReference>
<evidence type="ECO:0000313" key="11">
    <source>
        <dbReference type="EMBL" id="WCL54877.1"/>
    </source>
</evidence>
<dbReference type="AlphaFoldDB" id="A0AAE9XRG7"/>
<dbReference type="CDD" id="cd16927">
    <property type="entry name" value="HATPase_Hsp90-like"/>
    <property type="match status" value="1"/>
</dbReference>
<feature type="binding site" evidence="9">
    <location>
        <position position="93"/>
    </location>
    <ligand>
        <name>ATP</name>
        <dbReference type="ChEBI" id="CHEBI:30616"/>
    </ligand>
</feature>
<reference evidence="11" key="1">
    <citation type="submission" date="2023-01" db="EMBL/GenBank/DDBJ databases">
        <title>The genome sequence of Kordiimonadaceae bacterium 6D33.</title>
        <authorList>
            <person name="Liu Y."/>
        </authorList>
    </citation>
    <scope>NUCLEOTIDE SEQUENCE</scope>
    <source>
        <strain evidence="11">6D33</strain>
    </source>
</reference>
<feature type="binding site" evidence="9">
    <location>
        <position position="88"/>
    </location>
    <ligand>
        <name>ATP</name>
        <dbReference type="ChEBI" id="CHEBI:30616"/>
    </ligand>
</feature>
<keyword evidence="7 8" id="KW-0143">Chaperone</keyword>
<dbReference type="GO" id="GO:0005737">
    <property type="term" value="C:cytoplasm"/>
    <property type="evidence" value="ECO:0007669"/>
    <property type="project" value="UniProtKB-SubCell"/>
</dbReference>
<sequence>MADDVKQAAETAETRGFEAEVSRLLHMMVHSVYSDREIFLRELISNASDACDKLRYEALTNAALIAGDPAFKISVAVDEAARTLTVSDNGVGMSHDDLIANLGTIARSGTAGFAEKLTGDAKKDVQLIGQFGVGFYSVFMVADKVTVTSKRAGEDVAHVWESNGEGTYTVAPAAKASRGTDIVLHIKEDADEFLKKFRLETIIRTYSDHIGVPITLAVKAKDQAEDAEAAAVNEGSALWTRPKADVTEEQYKEFYHHVARAWDDPALTLHYKAEGMQEYTVLLYIPGASPMDLFDPARKPKVKLYVKKVFITDDTGELVPGWLRFLKGVVDSQDLPLNVSREMLQNNPLVTRMSKAIVKRVLGELEKLAESDKDKFEAIWANFGAVLKEGIYEDHERREQLLKLARFKSTNGDGWTTLADYVARMKEGQKAIYYVTGPDEAAARRLPQLEGFKAKGVEVLVLADAVDEFWLQMVTEHEGHAFQSITRGGSDLKDIKGEDKAEDAEKPKATEGAMAALTVLMKEVLGDNVKEVRASDRLTETLACLVADESAMDMHLERLLKAHKKLDHLSARILEVNPGHPLIVALATKAGEKGAADSLKDAVHLVYDQARILEGEVPEDPAAFARRVGEVMVKALG</sequence>
<dbReference type="Pfam" id="PF13589">
    <property type="entry name" value="HATPase_c_3"/>
    <property type="match status" value="1"/>
</dbReference>
<name>A0AAE9XRG7_9PROT</name>
<feature type="binding site" evidence="9">
    <location>
        <position position="341"/>
    </location>
    <ligand>
        <name>ATP</name>
        <dbReference type="ChEBI" id="CHEBI:30616"/>
    </ligand>
</feature>
<evidence type="ECO:0000256" key="5">
    <source>
        <dbReference type="ARBA" id="ARBA00022840"/>
    </source>
</evidence>
<feature type="binding site" evidence="9">
    <location>
        <position position="42"/>
    </location>
    <ligand>
        <name>ATP</name>
        <dbReference type="ChEBI" id="CHEBI:30616"/>
    </ligand>
</feature>
<feature type="binding site" evidence="9">
    <location>
        <position position="46"/>
    </location>
    <ligand>
        <name>ATP</name>
        <dbReference type="ChEBI" id="CHEBI:30616"/>
    </ligand>
</feature>
<dbReference type="Proteomes" id="UP001217500">
    <property type="component" value="Chromosome"/>
</dbReference>
<feature type="region of interest" description="A; substrate-binding" evidence="8">
    <location>
        <begin position="1"/>
        <end position="341"/>
    </location>
</feature>
<comment type="subunit">
    <text evidence="8">Homodimer.</text>
</comment>
<dbReference type="NCBIfam" id="NF003555">
    <property type="entry name" value="PRK05218.1"/>
    <property type="match status" value="1"/>
</dbReference>
<evidence type="ECO:0000256" key="1">
    <source>
        <dbReference type="ARBA" id="ARBA00004496"/>
    </source>
</evidence>
<dbReference type="Gene3D" id="3.30.230.80">
    <property type="match status" value="1"/>
</dbReference>
<dbReference type="PIRSF" id="PIRSF002583">
    <property type="entry name" value="Hsp90"/>
    <property type="match status" value="1"/>
</dbReference>
<evidence type="ECO:0000256" key="6">
    <source>
        <dbReference type="ARBA" id="ARBA00023016"/>
    </source>
</evidence>
<dbReference type="GO" id="GO:0140662">
    <property type="term" value="F:ATP-dependent protein folding chaperone"/>
    <property type="evidence" value="ECO:0007669"/>
    <property type="project" value="InterPro"/>
</dbReference>
<evidence type="ECO:0000256" key="2">
    <source>
        <dbReference type="ARBA" id="ARBA00008239"/>
    </source>
</evidence>
<dbReference type="SUPFAM" id="SSF54211">
    <property type="entry name" value="Ribosomal protein S5 domain 2-like"/>
    <property type="match status" value="1"/>
</dbReference>
<keyword evidence="4 8" id="KW-0547">Nucleotide-binding</keyword>
<proteinExistence type="inferred from homology"/>
<dbReference type="GO" id="GO:0051082">
    <property type="term" value="F:unfolded protein binding"/>
    <property type="evidence" value="ECO:0007669"/>
    <property type="project" value="UniProtKB-UniRule"/>
</dbReference>
<dbReference type="InterPro" id="IPR001404">
    <property type="entry name" value="Hsp90_fam"/>
</dbReference>
<dbReference type="SMART" id="SM00387">
    <property type="entry name" value="HATPase_c"/>
    <property type="match status" value="1"/>
</dbReference>
<evidence type="ECO:0000256" key="7">
    <source>
        <dbReference type="ARBA" id="ARBA00023186"/>
    </source>
</evidence>
<dbReference type="InterPro" id="IPR020568">
    <property type="entry name" value="Ribosomal_Su5_D2-typ_SF"/>
</dbReference>
<evidence type="ECO:0000256" key="8">
    <source>
        <dbReference type="HAMAP-Rule" id="MF_00505"/>
    </source>
</evidence>
<feature type="binding site" evidence="9">
    <location>
        <position position="180"/>
    </location>
    <ligand>
        <name>ATP</name>
        <dbReference type="ChEBI" id="CHEBI:30616"/>
    </ligand>
</feature>
<dbReference type="InterPro" id="IPR036890">
    <property type="entry name" value="HATPase_C_sf"/>
</dbReference>
<feature type="region of interest" description="C" evidence="8">
    <location>
        <begin position="559"/>
        <end position="637"/>
    </location>
</feature>
<dbReference type="GO" id="GO:0005524">
    <property type="term" value="F:ATP binding"/>
    <property type="evidence" value="ECO:0007669"/>
    <property type="project" value="UniProtKB-UniRule"/>
</dbReference>
<keyword evidence="6 8" id="KW-0346">Stress response</keyword>
<keyword evidence="3 8" id="KW-0963">Cytoplasm</keyword>
<dbReference type="Gene3D" id="3.30.565.10">
    <property type="entry name" value="Histidine kinase-like ATPase, C-terminal domain"/>
    <property type="match status" value="1"/>
</dbReference>
<feature type="domain" description="Histidine kinase/HSP90-like ATPase" evidence="10">
    <location>
        <begin position="35"/>
        <end position="190"/>
    </location>
</feature>
<comment type="caution">
    <text evidence="8">Lacks conserved residue(s) required for the propagation of feature annotation.</text>
</comment>
<comment type="subcellular location">
    <subcellularLocation>
        <location evidence="1 8">Cytoplasm</location>
    </subcellularLocation>
</comment>
<evidence type="ECO:0000259" key="10">
    <source>
        <dbReference type="SMART" id="SM00387"/>
    </source>
</evidence>
<evidence type="ECO:0000256" key="4">
    <source>
        <dbReference type="ARBA" id="ARBA00022741"/>
    </source>
</evidence>
<dbReference type="FunFam" id="3.30.565.10:FF:000009">
    <property type="entry name" value="Molecular chaperone HtpG"/>
    <property type="match status" value="1"/>
</dbReference>
<comment type="function">
    <text evidence="8">Molecular chaperone. Has ATPase activity.</text>
</comment>
<dbReference type="SUPFAM" id="SSF55874">
    <property type="entry name" value="ATPase domain of HSP90 chaperone/DNA topoisomerase II/histidine kinase"/>
    <property type="match status" value="1"/>
</dbReference>
<evidence type="ECO:0000256" key="3">
    <source>
        <dbReference type="ARBA" id="ARBA00022490"/>
    </source>
</evidence>
<dbReference type="InterPro" id="IPR003594">
    <property type="entry name" value="HATPase_dom"/>
</dbReference>
<dbReference type="Gene3D" id="1.20.120.790">
    <property type="entry name" value="Heat shock protein 90, C-terminal domain"/>
    <property type="match status" value="1"/>
</dbReference>
<dbReference type="PRINTS" id="PR00775">
    <property type="entry name" value="HEATSHOCK90"/>
</dbReference>
<organism evidence="11 12">
    <name type="scientific">Gimibacter soli</name>
    <dbReference type="NCBI Taxonomy" id="3024400"/>
    <lineage>
        <taxon>Bacteria</taxon>
        <taxon>Pseudomonadati</taxon>
        <taxon>Pseudomonadota</taxon>
        <taxon>Alphaproteobacteria</taxon>
        <taxon>Kordiimonadales</taxon>
        <taxon>Temperatibacteraceae</taxon>
        <taxon>Gimibacter</taxon>
    </lineage>
</organism>
<evidence type="ECO:0000256" key="9">
    <source>
        <dbReference type="PIRSR" id="PIRSR002583-1"/>
    </source>
</evidence>
<dbReference type="PANTHER" id="PTHR11528">
    <property type="entry name" value="HEAT SHOCK PROTEIN 90 FAMILY MEMBER"/>
    <property type="match status" value="1"/>
</dbReference>
<protein>
    <recommendedName>
        <fullName evidence="8">Chaperone protein HtpG</fullName>
    </recommendedName>
    <alternativeName>
        <fullName evidence="8">Heat shock protein HtpG</fullName>
    </alternativeName>
    <alternativeName>
        <fullName evidence="8">High temperature protein G</fullName>
    </alternativeName>
</protein>
<dbReference type="Pfam" id="PF00183">
    <property type="entry name" value="HSP90"/>
    <property type="match status" value="1"/>
</dbReference>
<dbReference type="InterPro" id="IPR037196">
    <property type="entry name" value="HSP90_C"/>
</dbReference>
<dbReference type="KEGG" id="gso:PH603_03780"/>
<dbReference type="SUPFAM" id="SSF110942">
    <property type="entry name" value="HSP90 C-terminal domain"/>
    <property type="match status" value="1"/>
</dbReference>
<dbReference type="Gene3D" id="3.40.50.11260">
    <property type="match status" value="1"/>
</dbReference>
<gene>
    <name evidence="8 11" type="primary">htpG</name>
    <name evidence="11" type="ORF">PH603_03780</name>
</gene>
<feature type="binding site" evidence="9">
    <location>
        <begin position="130"/>
        <end position="135"/>
    </location>
    <ligand>
        <name>ATP</name>
        <dbReference type="ChEBI" id="CHEBI:30616"/>
    </ligand>
</feature>
<dbReference type="InterPro" id="IPR019805">
    <property type="entry name" value="Heat_shock_protein_90_CS"/>
</dbReference>
<dbReference type="InterPro" id="IPR020575">
    <property type="entry name" value="Hsp90_N"/>
</dbReference>
<dbReference type="GO" id="GO:0016887">
    <property type="term" value="F:ATP hydrolysis activity"/>
    <property type="evidence" value="ECO:0007669"/>
    <property type="project" value="InterPro"/>
</dbReference>
<dbReference type="RefSeq" id="WP_289504607.1">
    <property type="nucleotide sequence ID" value="NZ_CP116805.1"/>
</dbReference>
<feature type="binding site" evidence="9">
    <location>
        <position position="101"/>
    </location>
    <ligand>
        <name>ATP</name>
        <dbReference type="ChEBI" id="CHEBI:30616"/>
    </ligand>
</feature>
<comment type="similarity">
    <text evidence="2 8">Belongs to the heat shock protein 90 family.</text>
</comment>
<keyword evidence="5 8" id="KW-0067">ATP-binding</keyword>
<accession>A0AAE9XRG7</accession>
<dbReference type="EMBL" id="CP116805">
    <property type="protein sequence ID" value="WCL54877.1"/>
    <property type="molecule type" value="Genomic_DNA"/>
</dbReference>
<feature type="binding site" evidence="9">
    <location>
        <begin position="108"/>
        <end position="109"/>
    </location>
    <ligand>
        <name>ATP</name>
        <dbReference type="ChEBI" id="CHEBI:30616"/>
    </ligand>
</feature>